<name>A0A2U1MAN0_ARTAN</name>
<dbReference type="OrthoDB" id="42638at2759"/>
<gene>
    <name evidence="3" type="ORF">CTI12_AA399830</name>
</gene>
<proteinExistence type="predicted"/>
<dbReference type="InterPro" id="IPR005181">
    <property type="entry name" value="SASA"/>
</dbReference>
<dbReference type="PANTHER" id="PTHR31988:SF27">
    <property type="entry name" value="SIALATE O-ACETYLESTERASE DOMAIN, SGNH HYDROLASE SUPERFAMILY"/>
    <property type="match status" value="1"/>
</dbReference>
<sequence>MLRVPMLILRVYLVISATIYLTDVAANKSIFILAGQSNMSGRGGVVNLTWDQFIPRESSSNPAILRLAANLTWELAIEPIHRDIDVSKVCGVGPGMAFANSLLKQVPVIGVVGLVPCAIGGTNINEWVRGGVLYNQMMGRIRVAVKDGGIIRGLLWYQGESDTLTVEDARAYNRRLHNFFVDVRADLHIPHLPIVQVALASISGPYTDMVREAQLGMKLVNLKTVDAMGLSVQEPERLHLTTPAQVSLGNMLTNAFLSINNEMEKNTSQFIGVGTVANAAPSKSIFLLAGQSNMSGRGGVINNTWDNYIPPECTPNLSILRLSADLNWQLATEPLHRDIDTTRACGIGPGMVFASSLLQKDSSIGVVGLVPCAVGGTNISEWAQGGELYKQLIKRAEAALEGGGIIRGLLWYQGESDTVNREDAEAYKMRLQNFFLHVRADLLLPVLPVIQVALASGEGPYVEMVREAQLGMDLINLRTVDANGLSLEPDGLHLTTPSQVSLGKMLANAFLQSRPSSLTSNSSSKSQNVVTNLLGMLFFVQIFYYSYL</sequence>
<dbReference type="Pfam" id="PF03629">
    <property type="entry name" value="SASA"/>
    <property type="match status" value="2"/>
</dbReference>
<dbReference type="PANTHER" id="PTHR31988">
    <property type="entry name" value="ESTERASE, PUTATIVE (DUF303)-RELATED"/>
    <property type="match status" value="1"/>
</dbReference>
<organism evidence="3 4">
    <name type="scientific">Artemisia annua</name>
    <name type="common">Sweet wormwood</name>
    <dbReference type="NCBI Taxonomy" id="35608"/>
    <lineage>
        <taxon>Eukaryota</taxon>
        <taxon>Viridiplantae</taxon>
        <taxon>Streptophyta</taxon>
        <taxon>Embryophyta</taxon>
        <taxon>Tracheophyta</taxon>
        <taxon>Spermatophyta</taxon>
        <taxon>Magnoliopsida</taxon>
        <taxon>eudicotyledons</taxon>
        <taxon>Gunneridae</taxon>
        <taxon>Pentapetalae</taxon>
        <taxon>asterids</taxon>
        <taxon>campanulids</taxon>
        <taxon>Asterales</taxon>
        <taxon>Asteraceae</taxon>
        <taxon>Asteroideae</taxon>
        <taxon>Anthemideae</taxon>
        <taxon>Artemisiinae</taxon>
        <taxon>Artemisia</taxon>
    </lineage>
</organism>
<evidence type="ECO:0000259" key="2">
    <source>
        <dbReference type="Pfam" id="PF03629"/>
    </source>
</evidence>
<evidence type="ECO:0000313" key="4">
    <source>
        <dbReference type="Proteomes" id="UP000245207"/>
    </source>
</evidence>
<evidence type="ECO:0000256" key="1">
    <source>
        <dbReference type="ARBA" id="ARBA00022801"/>
    </source>
</evidence>
<accession>A0A2U1MAN0</accession>
<dbReference type="Gene3D" id="3.40.50.1110">
    <property type="entry name" value="SGNH hydrolase"/>
    <property type="match status" value="2"/>
</dbReference>
<feature type="domain" description="Sialate O-acetylesterase" evidence="2">
    <location>
        <begin position="28"/>
        <end position="257"/>
    </location>
</feature>
<dbReference type="EMBL" id="PKPP01005935">
    <property type="protein sequence ID" value="PWA58309.1"/>
    <property type="molecule type" value="Genomic_DNA"/>
</dbReference>
<dbReference type="SUPFAM" id="SSF52266">
    <property type="entry name" value="SGNH hydrolase"/>
    <property type="match status" value="2"/>
</dbReference>
<dbReference type="InterPro" id="IPR052940">
    <property type="entry name" value="Carb_Esterase_6"/>
</dbReference>
<dbReference type="GO" id="GO:0016787">
    <property type="term" value="F:hydrolase activity"/>
    <property type="evidence" value="ECO:0007669"/>
    <property type="project" value="UniProtKB-KW"/>
</dbReference>
<keyword evidence="1" id="KW-0378">Hydrolase</keyword>
<evidence type="ECO:0000313" key="3">
    <source>
        <dbReference type="EMBL" id="PWA58309.1"/>
    </source>
</evidence>
<dbReference type="AlphaFoldDB" id="A0A2U1MAN0"/>
<dbReference type="Proteomes" id="UP000245207">
    <property type="component" value="Unassembled WGS sequence"/>
</dbReference>
<keyword evidence="4" id="KW-1185">Reference proteome</keyword>
<feature type="domain" description="Sialate O-acetylesterase" evidence="2">
    <location>
        <begin position="283"/>
        <end position="512"/>
    </location>
</feature>
<comment type="caution">
    <text evidence="3">The sequence shown here is derived from an EMBL/GenBank/DDBJ whole genome shotgun (WGS) entry which is preliminary data.</text>
</comment>
<reference evidence="3 4" key="1">
    <citation type="journal article" date="2018" name="Mol. Plant">
        <title>The genome of Artemisia annua provides insight into the evolution of Asteraceae family and artemisinin biosynthesis.</title>
        <authorList>
            <person name="Shen Q."/>
            <person name="Zhang L."/>
            <person name="Liao Z."/>
            <person name="Wang S."/>
            <person name="Yan T."/>
            <person name="Shi P."/>
            <person name="Liu M."/>
            <person name="Fu X."/>
            <person name="Pan Q."/>
            <person name="Wang Y."/>
            <person name="Lv Z."/>
            <person name="Lu X."/>
            <person name="Zhang F."/>
            <person name="Jiang W."/>
            <person name="Ma Y."/>
            <person name="Chen M."/>
            <person name="Hao X."/>
            <person name="Li L."/>
            <person name="Tang Y."/>
            <person name="Lv G."/>
            <person name="Zhou Y."/>
            <person name="Sun X."/>
            <person name="Brodelius P.E."/>
            <person name="Rose J.K.C."/>
            <person name="Tang K."/>
        </authorList>
    </citation>
    <scope>NUCLEOTIDE SEQUENCE [LARGE SCALE GENOMIC DNA]</scope>
    <source>
        <strain evidence="4">cv. Huhao1</strain>
        <tissue evidence="3">Leaf</tissue>
    </source>
</reference>
<protein>
    <submittedName>
        <fullName evidence="3">Acetylesterase</fullName>
    </submittedName>
</protein>
<dbReference type="InterPro" id="IPR036514">
    <property type="entry name" value="SGNH_hydro_sf"/>
</dbReference>